<evidence type="ECO:0000313" key="5">
    <source>
        <dbReference type="Proteomes" id="UP000319267"/>
    </source>
</evidence>
<name>A0A521AW72_9FLAO</name>
<dbReference type="InterPro" id="IPR011004">
    <property type="entry name" value="Trimer_LpxA-like_sf"/>
</dbReference>
<dbReference type="AlphaFoldDB" id="A0A521AW72"/>
<keyword evidence="1" id="KW-0028">Amino-acid biosynthesis</keyword>
<dbReference type="GO" id="GO:0016746">
    <property type="term" value="F:acyltransferase activity"/>
    <property type="evidence" value="ECO:0007669"/>
    <property type="project" value="UniProtKB-KW"/>
</dbReference>
<evidence type="ECO:0000256" key="3">
    <source>
        <dbReference type="ARBA" id="ARBA00023315"/>
    </source>
</evidence>
<dbReference type="GO" id="GO:0008652">
    <property type="term" value="P:amino acid biosynthetic process"/>
    <property type="evidence" value="ECO:0007669"/>
    <property type="project" value="UniProtKB-KW"/>
</dbReference>
<dbReference type="Gene3D" id="1.10.3130.10">
    <property type="entry name" value="serine acetyltransferase, domain 1"/>
    <property type="match status" value="1"/>
</dbReference>
<reference evidence="4 5" key="1">
    <citation type="submission" date="2017-05" db="EMBL/GenBank/DDBJ databases">
        <authorList>
            <person name="Varghese N."/>
            <person name="Submissions S."/>
        </authorList>
    </citation>
    <scope>NUCLEOTIDE SEQUENCE [LARGE SCALE GENOMIC DNA]</scope>
    <source>
        <strain evidence="4 5">DSM 29982</strain>
    </source>
</reference>
<evidence type="ECO:0000256" key="2">
    <source>
        <dbReference type="ARBA" id="ARBA00022679"/>
    </source>
</evidence>
<keyword evidence="3" id="KW-0012">Acyltransferase</keyword>
<keyword evidence="5" id="KW-1185">Reference proteome</keyword>
<organism evidence="4 5">
    <name type="scientific">Flavobacterium nitrogenifigens</name>
    <dbReference type="NCBI Taxonomy" id="1617283"/>
    <lineage>
        <taxon>Bacteria</taxon>
        <taxon>Pseudomonadati</taxon>
        <taxon>Bacteroidota</taxon>
        <taxon>Flavobacteriia</taxon>
        <taxon>Flavobacteriales</taxon>
        <taxon>Flavobacteriaceae</taxon>
        <taxon>Flavobacterium</taxon>
    </lineage>
</organism>
<accession>A0A521AW72</accession>
<dbReference type="Gene3D" id="2.160.10.10">
    <property type="entry name" value="Hexapeptide repeat proteins"/>
    <property type="match status" value="1"/>
</dbReference>
<dbReference type="CDD" id="cd03354">
    <property type="entry name" value="LbH_SAT"/>
    <property type="match status" value="1"/>
</dbReference>
<dbReference type="InterPro" id="IPR045304">
    <property type="entry name" value="LbH_SAT"/>
</dbReference>
<sequence>MILFPKNALLLTFQNYSFIFTIVTKENIIQNIRALKSHSHINYGIKTKTEDFTEKLFYTLFDSNAALDESIDELEFRFKEIAVLACKKPQNLCESIWDRFLEKLPEVLEKLNQDAEYILENDPASNSIDEVYLGYPGFYAIAIYRLSHELYHLDLLLFSRLMSEYAHRITGTDIHAGANIASPFFIDHATGIVIGETSVIKKHVKIYQGVTLGALSVSKEMKNAKRHPTVEANVCIYANATILGGETVIGKNSIVGGNAWITKSIPENSIVTNTTTTEVKIKEKK</sequence>
<dbReference type="InterPro" id="IPR042122">
    <property type="entry name" value="Ser_AcTrfase_N_sf"/>
</dbReference>
<protein>
    <submittedName>
        <fullName evidence="4">Serine O-acetyltransferase</fullName>
    </submittedName>
</protein>
<dbReference type="EMBL" id="FXTQ01000001">
    <property type="protein sequence ID" value="SMO38971.1"/>
    <property type="molecule type" value="Genomic_DNA"/>
</dbReference>
<evidence type="ECO:0000256" key="1">
    <source>
        <dbReference type="ARBA" id="ARBA00022605"/>
    </source>
</evidence>
<evidence type="ECO:0000313" key="4">
    <source>
        <dbReference type="EMBL" id="SMO38971.1"/>
    </source>
</evidence>
<proteinExistence type="predicted"/>
<dbReference type="Proteomes" id="UP000319267">
    <property type="component" value="Unassembled WGS sequence"/>
</dbReference>
<dbReference type="PANTHER" id="PTHR42811">
    <property type="entry name" value="SERINE ACETYLTRANSFERASE"/>
    <property type="match status" value="1"/>
</dbReference>
<keyword evidence="2 4" id="KW-0808">Transferase</keyword>
<gene>
    <name evidence="4" type="ORF">SAMN06265220_101480</name>
</gene>
<dbReference type="SUPFAM" id="SSF51161">
    <property type="entry name" value="Trimeric LpxA-like enzymes"/>
    <property type="match status" value="1"/>
</dbReference>